<dbReference type="Proteomes" id="UP000002596">
    <property type="component" value="Chromosome"/>
</dbReference>
<reference evidence="3 4" key="1">
    <citation type="submission" date="2006-12" db="EMBL/GenBank/DDBJ databases">
        <title>Complete sequence of Acidovorax avenae subsp. citrulli AAC00-1.</title>
        <authorList>
            <consortium name="US DOE Joint Genome Institute"/>
            <person name="Copeland A."/>
            <person name="Lucas S."/>
            <person name="Lapidus A."/>
            <person name="Barry K."/>
            <person name="Detter J.C."/>
            <person name="Glavina del Rio T."/>
            <person name="Dalin E."/>
            <person name="Tice H."/>
            <person name="Pitluck S."/>
            <person name="Kiss H."/>
            <person name="Brettin T."/>
            <person name="Bruce D."/>
            <person name="Han C."/>
            <person name="Tapia R."/>
            <person name="Gilna P."/>
            <person name="Schmutz J."/>
            <person name="Larimer F."/>
            <person name="Land M."/>
            <person name="Hauser L."/>
            <person name="Kyrpides N."/>
            <person name="Kim E."/>
            <person name="Stahl D."/>
            <person name="Richardson P."/>
        </authorList>
    </citation>
    <scope>NUCLEOTIDE SEQUENCE [LARGE SCALE GENOMIC DNA]</scope>
    <source>
        <strain evidence="3 4">AAC00-1</strain>
    </source>
</reference>
<feature type="domain" description="GGDEF" evidence="2">
    <location>
        <begin position="350"/>
        <end position="482"/>
    </location>
</feature>
<dbReference type="PROSITE" id="PS50887">
    <property type="entry name" value="GGDEF"/>
    <property type="match status" value="1"/>
</dbReference>
<dbReference type="AlphaFoldDB" id="A1TVU9"/>
<dbReference type="CDD" id="cd01949">
    <property type="entry name" value="GGDEF"/>
    <property type="match status" value="1"/>
</dbReference>
<dbReference type="PANTHER" id="PTHR46663">
    <property type="entry name" value="DIGUANYLATE CYCLASE DGCT-RELATED"/>
    <property type="match status" value="1"/>
</dbReference>
<protein>
    <submittedName>
        <fullName evidence="3">Diguanylate cyclase</fullName>
    </submittedName>
</protein>
<dbReference type="STRING" id="397945.Aave_4550"/>
<organism evidence="3 4">
    <name type="scientific">Paracidovorax citrulli (strain AAC00-1)</name>
    <name type="common">Acidovorax citrulli</name>
    <dbReference type="NCBI Taxonomy" id="397945"/>
    <lineage>
        <taxon>Bacteria</taxon>
        <taxon>Pseudomonadati</taxon>
        <taxon>Pseudomonadota</taxon>
        <taxon>Betaproteobacteria</taxon>
        <taxon>Burkholderiales</taxon>
        <taxon>Comamonadaceae</taxon>
        <taxon>Paracidovorax</taxon>
    </lineage>
</organism>
<dbReference type="GO" id="GO:0003824">
    <property type="term" value="F:catalytic activity"/>
    <property type="evidence" value="ECO:0007669"/>
    <property type="project" value="UniProtKB-ARBA"/>
</dbReference>
<dbReference type="SUPFAM" id="SSF55781">
    <property type="entry name" value="GAF domain-like"/>
    <property type="match status" value="1"/>
</dbReference>
<dbReference type="InterPro" id="IPR029787">
    <property type="entry name" value="Nucleotide_cyclase"/>
</dbReference>
<dbReference type="InterPro" id="IPR000014">
    <property type="entry name" value="PAS"/>
</dbReference>
<dbReference type="SMART" id="SM00267">
    <property type="entry name" value="GGDEF"/>
    <property type="match status" value="1"/>
</dbReference>
<dbReference type="HOGENOM" id="CLU_000445_11_24_4"/>
<dbReference type="EMBL" id="CP000512">
    <property type="protein sequence ID" value="ABM35087.1"/>
    <property type="molecule type" value="Genomic_DNA"/>
</dbReference>
<dbReference type="InterPro" id="IPR013656">
    <property type="entry name" value="PAS_4"/>
</dbReference>
<gene>
    <name evidence="3" type="ordered locus">Aave_4550</name>
</gene>
<evidence type="ECO:0000259" key="2">
    <source>
        <dbReference type="PROSITE" id="PS50887"/>
    </source>
</evidence>
<dbReference type="InterPro" id="IPR029016">
    <property type="entry name" value="GAF-like_dom_sf"/>
</dbReference>
<feature type="region of interest" description="Disordered" evidence="1">
    <location>
        <begin position="1"/>
        <end position="37"/>
    </location>
</feature>
<dbReference type="OrthoDB" id="9812260at2"/>
<dbReference type="CDD" id="cd00130">
    <property type="entry name" value="PAS"/>
    <property type="match status" value="1"/>
</dbReference>
<dbReference type="Gene3D" id="3.30.450.40">
    <property type="match status" value="1"/>
</dbReference>
<dbReference type="InterPro" id="IPR035965">
    <property type="entry name" value="PAS-like_dom_sf"/>
</dbReference>
<dbReference type="SUPFAM" id="SSF55785">
    <property type="entry name" value="PYP-like sensor domain (PAS domain)"/>
    <property type="match status" value="1"/>
</dbReference>
<proteinExistence type="predicted"/>
<dbReference type="eggNOG" id="COG2203">
    <property type="taxonomic scope" value="Bacteria"/>
</dbReference>
<name>A1TVU9_PARC0</name>
<accession>A1TVU9</accession>
<dbReference type="InterPro" id="IPR052163">
    <property type="entry name" value="DGC-Regulatory_Protein"/>
</dbReference>
<dbReference type="eggNOG" id="COG2199">
    <property type="taxonomic scope" value="Bacteria"/>
</dbReference>
<dbReference type="Pfam" id="PF00990">
    <property type="entry name" value="GGDEF"/>
    <property type="match status" value="1"/>
</dbReference>
<dbReference type="SUPFAM" id="SSF55073">
    <property type="entry name" value="Nucleotide cyclase"/>
    <property type="match status" value="1"/>
</dbReference>
<dbReference type="Gene3D" id="3.30.70.270">
    <property type="match status" value="1"/>
</dbReference>
<dbReference type="NCBIfam" id="TIGR00254">
    <property type="entry name" value="GGDEF"/>
    <property type="match status" value="1"/>
</dbReference>
<evidence type="ECO:0000313" key="3">
    <source>
        <dbReference type="EMBL" id="ABM35087.1"/>
    </source>
</evidence>
<dbReference type="Gene3D" id="3.30.450.20">
    <property type="entry name" value="PAS domain"/>
    <property type="match status" value="1"/>
</dbReference>
<sequence length="496" mass="53058">MEDTQRMESVDSAAALAAPVPGSEARPPPRREPPWPDLLLGMGGEACAVFALDAQGRFIYASEGTGLLLGRPAASLPGQRMADVLAYPPSDVHLYRLLLGGALPAAASGYRCETLLHPLDATPLWVQAVLHPSHGLMTGMLIDITATKVRERLQHRVLDAMAHDLPLPDIASGLCEDIEAMLPGVAVSVLELDGQHRLRCLAAPRLEDVLAAHADGQPAGPDAGTGGAAVWQTASAACTDIAADPRWAPWREPLAARGFTVCWSAPVLDRDGHLLGSFTLHGRRALGCDGLPRHALEAGARLSALLLERERAQQSFRRLAYQDAVTGLPNRAFLLEATERLIREARREGHSLAIAFIDLDRFKQVNDQLGHRAGDDLLREVAQRLQGASRRADIVARIGGDEFAAVLPRCGSREAAAAARRLLEAAVRPVMLHGRCWSLGASIGIAQYPRDGTNAATLLHHADLAMYAAKRAGGQRLSVFRGKTPGAPVVREVLDG</sequence>
<evidence type="ECO:0000256" key="1">
    <source>
        <dbReference type="SAM" id="MobiDB-lite"/>
    </source>
</evidence>
<dbReference type="InterPro" id="IPR043128">
    <property type="entry name" value="Rev_trsase/Diguanyl_cyclase"/>
</dbReference>
<dbReference type="PANTHER" id="PTHR46663:SF2">
    <property type="entry name" value="GGDEF DOMAIN-CONTAINING PROTEIN"/>
    <property type="match status" value="1"/>
</dbReference>
<dbReference type="InterPro" id="IPR000160">
    <property type="entry name" value="GGDEF_dom"/>
</dbReference>
<dbReference type="KEGG" id="aav:Aave_4550"/>
<evidence type="ECO:0000313" key="4">
    <source>
        <dbReference type="Proteomes" id="UP000002596"/>
    </source>
</evidence>
<dbReference type="FunFam" id="3.30.70.270:FF:000001">
    <property type="entry name" value="Diguanylate cyclase domain protein"/>
    <property type="match status" value="1"/>
</dbReference>
<dbReference type="Pfam" id="PF08448">
    <property type="entry name" value="PAS_4"/>
    <property type="match status" value="1"/>
</dbReference>